<reference evidence="1" key="1">
    <citation type="journal article" date="2025" name="Int. J. Syst. Evol. Microbiol.">
        <title>Streptomyces citrinus sp. nov., with yellow diffusible pigment.</title>
        <authorList>
            <person name="He Y."/>
            <person name="Yang E."/>
            <person name="Xu J."/>
            <person name="Sun Y."/>
            <person name="Sun L."/>
        </authorList>
    </citation>
    <scope>NUCLEOTIDE SEQUENCE</scope>
    <source>
        <strain evidence="1">Q6</strain>
    </source>
</reference>
<organism evidence="1 2">
    <name type="scientific">Streptomyces citrinus</name>
    <dbReference type="NCBI Taxonomy" id="3118173"/>
    <lineage>
        <taxon>Bacteria</taxon>
        <taxon>Bacillati</taxon>
        <taxon>Actinomycetota</taxon>
        <taxon>Actinomycetes</taxon>
        <taxon>Kitasatosporales</taxon>
        <taxon>Streptomycetaceae</taxon>
        <taxon>Streptomyces</taxon>
    </lineage>
</organism>
<keyword evidence="2" id="KW-1185">Reference proteome</keyword>
<protein>
    <submittedName>
        <fullName evidence="1">Class I SAM-dependent methyltransferase</fullName>
        <ecNumber evidence="1">2.1.-.-</ecNumber>
    </submittedName>
</protein>
<name>A0ACD5AK23_9ACTN</name>
<dbReference type="EMBL" id="CP146022">
    <property type="protein sequence ID" value="WWQ67524.1"/>
    <property type="molecule type" value="Genomic_DNA"/>
</dbReference>
<gene>
    <name evidence="1" type="ORF">V2W30_32125</name>
</gene>
<accession>A0ACD5AK23</accession>
<keyword evidence="1" id="KW-0489">Methyltransferase</keyword>
<dbReference type="EC" id="2.1.-.-" evidence="1"/>
<proteinExistence type="predicted"/>
<evidence type="ECO:0000313" key="1">
    <source>
        <dbReference type="EMBL" id="WWQ67524.1"/>
    </source>
</evidence>
<dbReference type="Proteomes" id="UP001432251">
    <property type="component" value="Chromosome"/>
</dbReference>
<sequence>MTTDNDRRVESNRTLWNEWAARHGDKAMAATVKRLQPVGSTTLRDFEVEDIGDVAQARLLHLQCMFGADTISWSRQGARATGLDFSEEAIHVARRIAERLDDPTQFHCAEIEEFEASHAGSFDVVYASRGVVRWLPDLNQWFSHVARLLKPGGLFHLNDTHPILKTLREDALEPTPTYAYFSTSSPSRIPVPRAGSNGQAAKYLWTHDLGAIVTAAAGAGLTVSRLCEYPWTERELPFLQRGVPAYRWRLKNGELPLHFSFKAVRPRYETASA</sequence>
<evidence type="ECO:0000313" key="2">
    <source>
        <dbReference type="Proteomes" id="UP001432251"/>
    </source>
</evidence>
<keyword evidence="1" id="KW-0808">Transferase</keyword>